<accession>A0A3L6DAT5</accession>
<comment type="caution">
    <text evidence="7">The sequence shown here is derived from an EMBL/GenBank/DDBJ whole genome shotgun (WGS) entry which is preliminary data.</text>
</comment>
<evidence type="ECO:0000256" key="4">
    <source>
        <dbReference type="ARBA" id="ARBA00047761"/>
    </source>
</evidence>
<dbReference type="ExpressionAtlas" id="A0A3L6DAT5">
    <property type="expression patterns" value="baseline"/>
</dbReference>
<comment type="catalytic activity">
    <reaction evidence="4">
        <text>O-phospho-L-seryl-[protein] + H2O = L-seryl-[protein] + phosphate</text>
        <dbReference type="Rhea" id="RHEA:20629"/>
        <dbReference type="Rhea" id="RHEA-COMP:9863"/>
        <dbReference type="Rhea" id="RHEA-COMP:11604"/>
        <dbReference type="ChEBI" id="CHEBI:15377"/>
        <dbReference type="ChEBI" id="CHEBI:29999"/>
        <dbReference type="ChEBI" id="CHEBI:43474"/>
        <dbReference type="ChEBI" id="CHEBI:83421"/>
        <dbReference type="EC" id="3.1.3.16"/>
    </reaction>
</comment>
<dbReference type="Gene3D" id="3.60.40.10">
    <property type="entry name" value="PPM-type phosphatase domain"/>
    <property type="match status" value="1"/>
</dbReference>
<dbReference type="SUPFAM" id="SSF81606">
    <property type="entry name" value="PP2C-like"/>
    <property type="match status" value="1"/>
</dbReference>
<comment type="catalytic activity">
    <reaction evidence="5">
        <text>O-phospho-L-threonyl-[protein] + H2O = L-threonyl-[protein] + phosphate</text>
        <dbReference type="Rhea" id="RHEA:47004"/>
        <dbReference type="Rhea" id="RHEA-COMP:11060"/>
        <dbReference type="Rhea" id="RHEA-COMP:11605"/>
        <dbReference type="ChEBI" id="CHEBI:15377"/>
        <dbReference type="ChEBI" id="CHEBI:30013"/>
        <dbReference type="ChEBI" id="CHEBI:43474"/>
        <dbReference type="ChEBI" id="CHEBI:61977"/>
        <dbReference type="EC" id="3.1.3.16"/>
    </reaction>
</comment>
<gene>
    <name evidence="7" type="primary">Os04g0449400_6</name>
    <name evidence="7" type="ORF">Zm00014a_030190</name>
</gene>
<evidence type="ECO:0000256" key="5">
    <source>
        <dbReference type="ARBA" id="ARBA00048336"/>
    </source>
</evidence>
<dbReference type="InterPro" id="IPR001932">
    <property type="entry name" value="PPM-type_phosphatase-like_dom"/>
</dbReference>
<dbReference type="CDD" id="cd00143">
    <property type="entry name" value="PP2Cc"/>
    <property type="match status" value="1"/>
</dbReference>
<dbReference type="PROSITE" id="PS51746">
    <property type="entry name" value="PPM_2"/>
    <property type="match status" value="1"/>
</dbReference>
<dbReference type="GO" id="GO:0004722">
    <property type="term" value="F:protein serine/threonine phosphatase activity"/>
    <property type="evidence" value="ECO:0007669"/>
    <property type="project" value="UniProtKB-EC"/>
</dbReference>
<dbReference type="InterPro" id="IPR036457">
    <property type="entry name" value="PPM-type-like_dom_sf"/>
</dbReference>
<dbReference type="PANTHER" id="PTHR47992">
    <property type="entry name" value="PROTEIN PHOSPHATASE"/>
    <property type="match status" value="1"/>
</dbReference>
<proteinExistence type="predicted"/>
<dbReference type="AlphaFoldDB" id="A0A3L6DAT5"/>
<sequence length="203" mass="22222">MTAYDDDQFAMEKDVKQLSTYFSLSYLDYCVAEVAALTVVVWAQTHFGMATAAGIARRDNSTPRAMPIHLLHAASLATCWPGDLCLSRSIGDQDVGEFIIPVPYVKQIKLSNAGGRLIISSDGVWDALTAELAFKCARGLPPEAAAEQIVKEAVEAKGLRDDTTCIVIDIISLEKPKRTIQSQRTPGKGLVLLKNFFFKENNI</sequence>
<keyword evidence="2" id="KW-0378">Hydrolase</keyword>
<dbReference type="Proteomes" id="UP000251960">
    <property type="component" value="Chromosome 9"/>
</dbReference>
<evidence type="ECO:0000256" key="2">
    <source>
        <dbReference type="ARBA" id="ARBA00022801"/>
    </source>
</evidence>
<protein>
    <recommendedName>
        <fullName evidence="1">protein-serine/threonine phosphatase</fullName>
        <ecNumber evidence="1">3.1.3.16</ecNumber>
    </recommendedName>
</protein>
<feature type="domain" description="PPM-type phosphatase" evidence="6">
    <location>
        <begin position="1"/>
        <end position="170"/>
    </location>
</feature>
<dbReference type="EMBL" id="NCVQ01000010">
    <property type="protein sequence ID" value="PWZ05684.1"/>
    <property type="molecule type" value="Genomic_DNA"/>
</dbReference>
<name>A0A3L6DAT5_MAIZE</name>
<reference evidence="7" key="1">
    <citation type="journal article" date="2018" name="Nat. Genet.">
        <title>Extensive intraspecific gene order and gene structural variations between Mo17 and other maize genomes.</title>
        <authorList>
            <person name="Sun S."/>
            <person name="Zhou Y."/>
            <person name="Chen J."/>
            <person name="Shi J."/>
            <person name="Zhao H."/>
            <person name="Zhao H."/>
            <person name="Song W."/>
            <person name="Zhang M."/>
            <person name="Cui Y."/>
            <person name="Dong X."/>
            <person name="Liu H."/>
            <person name="Ma X."/>
            <person name="Jiao Y."/>
            <person name="Wang B."/>
            <person name="Wei X."/>
            <person name="Stein J.C."/>
            <person name="Glaubitz J.C."/>
            <person name="Lu F."/>
            <person name="Yu G."/>
            <person name="Liang C."/>
            <person name="Fengler K."/>
            <person name="Li B."/>
            <person name="Rafalski A."/>
            <person name="Schnable P.S."/>
            <person name="Ware D.H."/>
            <person name="Buckler E.S."/>
            <person name="Lai J."/>
        </authorList>
    </citation>
    <scope>NUCLEOTIDE SEQUENCE [LARGE SCALE GENOMIC DNA]</scope>
    <source>
        <tissue evidence="7">Seedling</tissue>
    </source>
</reference>
<dbReference type="Pfam" id="PF00481">
    <property type="entry name" value="PP2C"/>
    <property type="match status" value="1"/>
</dbReference>
<organism evidence="7">
    <name type="scientific">Zea mays</name>
    <name type="common">Maize</name>
    <dbReference type="NCBI Taxonomy" id="4577"/>
    <lineage>
        <taxon>Eukaryota</taxon>
        <taxon>Viridiplantae</taxon>
        <taxon>Streptophyta</taxon>
        <taxon>Embryophyta</taxon>
        <taxon>Tracheophyta</taxon>
        <taxon>Spermatophyta</taxon>
        <taxon>Magnoliopsida</taxon>
        <taxon>Liliopsida</taxon>
        <taxon>Poales</taxon>
        <taxon>Poaceae</taxon>
        <taxon>PACMAD clade</taxon>
        <taxon>Panicoideae</taxon>
        <taxon>Andropogonodae</taxon>
        <taxon>Andropogoneae</taxon>
        <taxon>Tripsacinae</taxon>
        <taxon>Zea</taxon>
    </lineage>
</organism>
<evidence type="ECO:0000256" key="3">
    <source>
        <dbReference type="ARBA" id="ARBA00022912"/>
    </source>
</evidence>
<dbReference type="EC" id="3.1.3.16" evidence="1"/>
<dbReference type="InterPro" id="IPR015655">
    <property type="entry name" value="PP2C"/>
</dbReference>
<keyword evidence="3" id="KW-0904">Protein phosphatase</keyword>
<evidence type="ECO:0000313" key="7">
    <source>
        <dbReference type="EMBL" id="PWZ05684.1"/>
    </source>
</evidence>
<evidence type="ECO:0000256" key="1">
    <source>
        <dbReference type="ARBA" id="ARBA00013081"/>
    </source>
</evidence>
<evidence type="ECO:0000259" key="6">
    <source>
        <dbReference type="PROSITE" id="PS51746"/>
    </source>
</evidence>